<evidence type="ECO:0000259" key="10">
    <source>
        <dbReference type="Pfam" id="PF02775"/>
    </source>
</evidence>
<name>B7GJM7_ANOFW</name>
<organism evidence="12 13">
    <name type="scientific">Anoxybacillus flavithermus (strain DSM 21510 / WK1)</name>
    <dbReference type="NCBI Taxonomy" id="491915"/>
    <lineage>
        <taxon>Bacteria</taxon>
        <taxon>Bacillati</taxon>
        <taxon>Bacillota</taxon>
        <taxon>Bacilli</taxon>
        <taxon>Bacillales</taxon>
        <taxon>Anoxybacillaceae</taxon>
        <taxon>Anoxybacillus</taxon>
    </lineage>
</organism>
<dbReference type="STRING" id="491915.Aflv_1524"/>
<evidence type="ECO:0000256" key="1">
    <source>
        <dbReference type="ARBA" id="ARBA00001946"/>
    </source>
</evidence>
<evidence type="ECO:0000256" key="3">
    <source>
        <dbReference type="ARBA" id="ARBA00001966"/>
    </source>
</evidence>
<keyword evidence="9" id="KW-0786">Thiamine pyrophosphate</keyword>
<dbReference type="GO" id="GO:0045333">
    <property type="term" value="P:cellular respiration"/>
    <property type="evidence" value="ECO:0007669"/>
    <property type="project" value="UniProtKB-ARBA"/>
</dbReference>
<feature type="domain" description="Pyruvate ferredoxin oxidoreductase beta subunit C-terminal" evidence="11">
    <location>
        <begin position="206"/>
        <end position="271"/>
    </location>
</feature>
<dbReference type="AlphaFoldDB" id="B7GJM7"/>
<evidence type="ECO:0000256" key="9">
    <source>
        <dbReference type="ARBA" id="ARBA00023052"/>
    </source>
</evidence>
<dbReference type="GO" id="GO:0051536">
    <property type="term" value="F:iron-sulfur cluster binding"/>
    <property type="evidence" value="ECO:0007669"/>
    <property type="project" value="UniProtKB-KW"/>
</dbReference>
<dbReference type="EMBL" id="CP000922">
    <property type="protein sequence ID" value="ACJ33890.1"/>
    <property type="molecule type" value="Genomic_DNA"/>
</dbReference>
<dbReference type="GO" id="GO:0046872">
    <property type="term" value="F:metal ion binding"/>
    <property type="evidence" value="ECO:0007669"/>
    <property type="project" value="UniProtKB-KW"/>
</dbReference>
<keyword evidence="8" id="KW-0411">Iron-sulfur</keyword>
<dbReference type="InterPro" id="IPR011766">
    <property type="entry name" value="TPP_enzyme_TPP-bd"/>
</dbReference>
<dbReference type="InterPro" id="IPR029061">
    <property type="entry name" value="THDP-binding"/>
</dbReference>
<keyword evidence="6" id="KW-0560">Oxidoreductase</keyword>
<dbReference type="PANTHER" id="PTHR48084">
    <property type="entry name" value="2-OXOGLUTARATE OXIDOREDUCTASE SUBUNIT KORB-RELATED"/>
    <property type="match status" value="1"/>
</dbReference>
<dbReference type="GO" id="GO:0016625">
    <property type="term" value="F:oxidoreductase activity, acting on the aldehyde or oxo group of donors, iron-sulfur protein as acceptor"/>
    <property type="evidence" value="ECO:0007669"/>
    <property type="project" value="UniProtKB-ARBA"/>
</dbReference>
<keyword evidence="4" id="KW-0479">Metal-binding</keyword>
<evidence type="ECO:0000256" key="2">
    <source>
        <dbReference type="ARBA" id="ARBA00001964"/>
    </source>
</evidence>
<dbReference type="Gene3D" id="3.40.50.970">
    <property type="match status" value="1"/>
</dbReference>
<dbReference type="Proteomes" id="UP000000742">
    <property type="component" value="Chromosome"/>
</dbReference>
<evidence type="ECO:0000256" key="7">
    <source>
        <dbReference type="ARBA" id="ARBA00023004"/>
    </source>
</evidence>
<dbReference type="PANTHER" id="PTHR48084:SF4">
    <property type="entry name" value="2-OXOGLUTARATE OXIDOREDUCTASE SUBUNIT KORB"/>
    <property type="match status" value="1"/>
</dbReference>
<dbReference type="KEGG" id="afl:Aflv_1524"/>
<comment type="cofactor">
    <cofactor evidence="3">
        <name>[4Fe-4S] cluster</name>
        <dbReference type="ChEBI" id="CHEBI:49883"/>
    </cofactor>
</comment>
<evidence type="ECO:0000256" key="5">
    <source>
        <dbReference type="ARBA" id="ARBA00022842"/>
    </source>
</evidence>
<evidence type="ECO:0000256" key="4">
    <source>
        <dbReference type="ARBA" id="ARBA00022723"/>
    </source>
</evidence>
<proteinExistence type="predicted"/>
<keyword evidence="7" id="KW-0408">Iron</keyword>
<comment type="cofactor">
    <cofactor evidence="1">
        <name>Mg(2+)</name>
        <dbReference type="ChEBI" id="CHEBI:18420"/>
    </cofactor>
</comment>
<dbReference type="Pfam" id="PF02775">
    <property type="entry name" value="TPP_enzyme_C"/>
    <property type="match status" value="1"/>
</dbReference>
<sequence length="295" mass="32220">MQGVVLNMATFKDFRNNIKPNWCPGCGDFSVQAAIQRAAANVGLEPHELVVVSGIGCSGRISGYINSYGFHGVHGRALPIAQGVKMANRDLTVIAAGGDGDGFAIGMGHTIHAIRRNIDITYIVMDNQIYGLTKGQTSPRSEVGFKTKSTPQGSVEPALSIMEMALTAGATFVAQSFSSDLKELTQLIEEGIKHKGFSLINVFSPCVTYNKVNTYDWFKDNLTSLSSIEGYDPSNREMAMQTLMKHKGLVTGLIYQNKERKSYQDLVPGYSEKPLAEADLTMSKEKFDQLVAEFM</sequence>
<dbReference type="SUPFAM" id="SSF52518">
    <property type="entry name" value="Thiamin diphosphate-binding fold (THDP-binding)"/>
    <property type="match status" value="1"/>
</dbReference>
<comment type="cofactor">
    <cofactor evidence="2">
        <name>thiamine diphosphate</name>
        <dbReference type="ChEBI" id="CHEBI:58937"/>
    </cofactor>
</comment>
<evidence type="ECO:0000256" key="6">
    <source>
        <dbReference type="ARBA" id="ARBA00023002"/>
    </source>
</evidence>
<evidence type="ECO:0000256" key="8">
    <source>
        <dbReference type="ARBA" id="ARBA00023014"/>
    </source>
</evidence>
<dbReference type="HOGENOM" id="CLU_048564_0_0_9"/>
<reference evidence="12 13" key="1">
    <citation type="journal article" date="2008" name="Genome Biol.">
        <title>Encapsulated in silica: genome, proteome and physiology of the thermophilic bacterium Anoxybacillus flavithermus WK1.</title>
        <authorList>
            <person name="Saw J.H."/>
            <person name="Mountain B.W."/>
            <person name="Feng L."/>
            <person name="Omelchenko M.V."/>
            <person name="Hou S."/>
            <person name="Saito J.A."/>
            <person name="Stott M.B."/>
            <person name="Li D."/>
            <person name="Zhao G."/>
            <person name="Wu J."/>
            <person name="Galperin M.Y."/>
            <person name="Koonin E.V."/>
            <person name="Makarova K.S."/>
            <person name="Wolf Y.I."/>
            <person name="Rigden D.J."/>
            <person name="Dunfield P.F."/>
            <person name="Wang L."/>
            <person name="Alam M."/>
        </authorList>
    </citation>
    <scope>NUCLEOTIDE SEQUENCE [LARGE SCALE GENOMIC DNA]</scope>
    <source>
        <strain evidence="13">DSM 21510 / WK1</strain>
    </source>
</reference>
<dbReference type="eggNOG" id="COG1013">
    <property type="taxonomic scope" value="Bacteria"/>
</dbReference>
<dbReference type="InterPro" id="IPR051457">
    <property type="entry name" value="2-oxoacid:Fd_oxidoreductase"/>
</dbReference>
<dbReference type="FunFam" id="3.40.50.970:FF:000049">
    <property type="entry name" value="2-oxoglutarate ferredoxin oxidoreductase subunit beta"/>
    <property type="match status" value="1"/>
</dbReference>
<dbReference type="InterPro" id="IPR032686">
    <property type="entry name" value="PFO_beta_C"/>
</dbReference>
<accession>B7GJM7</accession>
<dbReference type="CDD" id="cd03375">
    <property type="entry name" value="TPP_OGFOR"/>
    <property type="match status" value="1"/>
</dbReference>
<protein>
    <submittedName>
        <fullName evidence="12">2-oxoglutarate ferredoxin oxidoreductase, beta subunit</fullName>
    </submittedName>
</protein>
<dbReference type="NCBIfam" id="TIGR02177">
    <property type="entry name" value="PorB_KorB"/>
    <property type="match status" value="1"/>
</dbReference>
<gene>
    <name evidence="12" type="ordered locus">Aflv_1524</name>
</gene>
<evidence type="ECO:0000259" key="11">
    <source>
        <dbReference type="Pfam" id="PF12367"/>
    </source>
</evidence>
<evidence type="ECO:0000313" key="13">
    <source>
        <dbReference type="Proteomes" id="UP000000742"/>
    </source>
</evidence>
<dbReference type="GO" id="GO:0030976">
    <property type="term" value="F:thiamine pyrophosphate binding"/>
    <property type="evidence" value="ECO:0007669"/>
    <property type="project" value="InterPro"/>
</dbReference>
<dbReference type="InterPro" id="IPR011896">
    <property type="entry name" value="OFOB"/>
</dbReference>
<keyword evidence="5" id="KW-0460">Magnesium</keyword>
<feature type="domain" description="Thiamine pyrophosphate enzyme TPP-binding" evidence="10">
    <location>
        <begin position="55"/>
        <end position="202"/>
    </location>
</feature>
<dbReference type="Pfam" id="PF12367">
    <property type="entry name" value="PFO_beta_C"/>
    <property type="match status" value="1"/>
</dbReference>
<evidence type="ECO:0000313" key="12">
    <source>
        <dbReference type="EMBL" id="ACJ33890.1"/>
    </source>
</evidence>